<dbReference type="PANTHER" id="PTHR21077:SF5">
    <property type="entry name" value="CROSSOVER JUNCTION ENDONUCLEASE MMS4"/>
    <property type="match status" value="1"/>
</dbReference>
<dbReference type="RefSeq" id="XP_002109694.1">
    <property type="nucleotide sequence ID" value="XM_002109658.1"/>
</dbReference>
<dbReference type="KEGG" id="tad:TRIADDRAFT_53971"/>
<evidence type="ECO:0000256" key="4">
    <source>
        <dbReference type="ARBA" id="ARBA00022723"/>
    </source>
</evidence>
<dbReference type="EMBL" id="DS985242">
    <property type="protein sequence ID" value="EDV27860.1"/>
    <property type="molecule type" value="Genomic_DNA"/>
</dbReference>
<evidence type="ECO:0000256" key="11">
    <source>
        <dbReference type="ARBA" id="ARBA00023242"/>
    </source>
</evidence>
<accession>B3RMJ6</accession>
<keyword evidence="5" id="KW-0255">Endonuclease</keyword>
<sequence>MEIVGDMMARLIKAVAQKPFKKSRSPNFDFFVETGSSSGMKSTRISEKTDSVSEAWKNALLNVHKLGQNIAEAIVNEYKTPGDLIMAYRSNAEDCNQLLANIKARRGVAGSSERRIGPALSRNIHKIFTSSQPLDEI</sequence>
<keyword evidence="10" id="KW-0234">DNA repair</keyword>
<name>B3RMJ6_TRIAD</name>
<protein>
    <recommendedName>
        <fullName evidence="15">ERCC4 domain-containing protein</fullName>
    </recommendedName>
</protein>
<evidence type="ECO:0000256" key="9">
    <source>
        <dbReference type="ARBA" id="ARBA00023172"/>
    </source>
</evidence>
<evidence type="ECO:0008006" key="15">
    <source>
        <dbReference type="Google" id="ProtNLM"/>
    </source>
</evidence>
<dbReference type="PANTHER" id="PTHR21077">
    <property type="entry name" value="EME1 PROTEIN"/>
    <property type="match status" value="1"/>
</dbReference>
<gene>
    <name evidence="13" type="ORF">TRIADDRAFT_53971</name>
</gene>
<dbReference type="GO" id="GO:0016787">
    <property type="term" value="F:hydrolase activity"/>
    <property type="evidence" value="ECO:0007669"/>
    <property type="project" value="UniProtKB-KW"/>
</dbReference>
<dbReference type="GeneID" id="6750909"/>
<proteinExistence type="predicted"/>
<dbReference type="GO" id="GO:0046872">
    <property type="term" value="F:metal ion binding"/>
    <property type="evidence" value="ECO:0007669"/>
    <property type="project" value="UniProtKB-KW"/>
</dbReference>
<dbReference type="OrthoDB" id="343092at2759"/>
<evidence type="ECO:0000256" key="3">
    <source>
        <dbReference type="ARBA" id="ARBA00022722"/>
    </source>
</evidence>
<keyword evidence="12" id="KW-0469">Meiosis</keyword>
<comment type="subcellular location">
    <subcellularLocation>
        <location evidence="2">Nucleus</location>
    </subcellularLocation>
</comment>
<evidence type="ECO:0000256" key="7">
    <source>
        <dbReference type="ARBA" id="ARBA00022801"/>
    </source>
</evidence>
<dbReference type="Gene3D" id="1.10.150.670">
    <property type="entry name" value="Crossover junction endonuclease EME1, DNA-binding domain"/>
    <property type="match status" value="1"/>
</dbReference>
<evidence type="ECO:0000313" key="13">
    <source>
        <dbReference type="EMBL" id="EDV27860.1"/>
    </source>
</evidence>
<evidence type="ECO:0000256" key="10">
    <source>
        <dbReference type="ARBA" id="ARBA00023204"/>
    </source>
</evidence>
<dbReference type="InterPro" id="IPR033310">
    <property type="entry name" value="Mms4/EME1/EME2"/>
</dbReference>
<evidence type="ECO:0000256" key="6">
    <source>
        <dbReference type="ARBA" id="ARBA00022763"/>
    </source>
</evidence>
<dbReference type="InterPro" id="IPR042530">
    <property type="entry name" value="EME1/EME2_C"/>
</dbReference>
<keyword evidence="3" id="KW-0540">Nuclease</keyword>
<evidence type="ECO:0000256" key="2">
    <source>
        <dbReference type="ARBA" id="ARBA00004123"/>
    </source>
</evidence>
<dbReference type="HOGENOM" id="CLU_1867725_0_0_1"/>
<dbReference type="GO" id="GO:0005634">
    <property type="term" value="C:nucleus"/>
    <property type="evidence" value="ECO:0007669"/>
    <property type="project" value="UniProtKB-SubCell"/>
</dbReference>
<evidence type="ECO:0000313" key="14">
    <source>
        <dbReference type="Proteomes" id="UP000009022"/>
    </source>
</evidence>
<evidence type="ECO:0000256" key="5">
    <source>
        <dbReference type="ARBA" id="ARBA00022759"/>
    </source>
</evidence>
<organism evidence="13 14">
    <name type="scientific">Trichoplax adhaerens</name>
    <name type="common">Trichoplax reptans</name>
    <dbReference type="NCBI Taxonomy" id="10228"/>
    <lineage>
        <taxon>Eukaryota</taxon>
        <taxon>Metazoa</taxon>
        <taxon>Placozoa</taxon>
        <taxon>Uniplacotomia</taxon>
        <taxon>Trichoplacea</taxon>
        <taxon>Trichoplacidae</taxon>
        <taxon>Trichoplax</taxon>
    </lineage>
</organism>
<dbReference type="Pfam" id="PF21292">
    <property type="entry name" value="EME1-MUS81_C"/>
    <property type="match status" value="1"/>
</dbReference>
<dbReference type="OMA" id="IMAYRSN"/>
<dbReference type="STRING" id="10228.B3RMJ6"/>
<keyword evidence="4" id="KW-0479">Metal-binding</keyword>
<dbReference type="CTD" id="6750909"/>
<dbReference type="GO" id="GO:0048476">
    <property type="term" value="C:Holliday junction resolvase complex"/>
    <property type="evidence" value="ECO:0007669"/>
    <property type="project" value="InterPro"/>
</dbReference>
<keyword evidence="8" id="KW-0460">Magnesium</keyword>
<keyword evidence="14" id="KW-1185">Reference proteome</keyword>
<dbReference type="GO" id="GO:0006310">
    <property type="term" value="P:DNA recombination"/>
    <property type="evidence" value="ECO:0007669"/>
    <property type="project" value="UniProtKB-KW"/>
</dbReference>
<evidence type="ECO:0000256" key="8">
    <source>
        <dbReference type="ARBA" id="ARBA00022842"/>
    </source>
</evidence>
<dbReference type="Proteomes" id="UP000009022">
    <property type="component" value="Unassembled WGS sequence"/>
</dbReference>
<keyword evidence="11" id="KW-0539">Nucleus</keyword>
<keyword evidence="7" id="KW-0378">Hydrolase</keyword>
<dbReference type="InParanoid" id="B3RMJ6"/>
<evidence type="ECO:0000256" key="12">
    <source>
        <dbReference type="ARBA" id="ARBA00023254"/>
    </source>
</evidence>
<keyword evidence="6" id="KW-0227">DNA damage</keyword>
<dbReference type="PhylomeDB" id="B3RMJ6"/>
<dbReference type="AlphaFoldDB" id="B3RMJ6"/>
<dbReference type="GO" id="GO:0051321">
    <property type="term" value="P:meiotic cell cycle"/>
    <property type="evidence" value="ECO:0007669"/>
    <property type="project" value="UniProtKB-KW"/>
</dbReference>
<evidence type="ECO:0000256" key="1">
    <source>
        <dbReference type="ARBA" id="ARBA00001946"/>
    </source>
</evidence>
<dbReference type="GO" id="GO:0004519">
    <property type="term" value="F:endonuclease activity"/>
    <property type="evidence" value="ECO:0007669"/>
    <property type="project" value="UniProtKB-KW"/>
</dbReference>
<reference evidence="13 14" key="1">
    <citation type="journal article" date="2008" name="Nature">
        <title>The Trichoplax genome and the nature of placozoans.</title>
        <authorList>
            <person name="Srivastava M."/>
            <person name="Begovic E."/>
            <person name="Chapman J."/>
            <person name="Putnam N.H."/>
            <person name="Hellsten U."/>
            <person name="Kawashima T."/>
            <person name="Kuo A."/>
            <person name="Mitros T."/>
            <person name="Salamov A."/>
            <person name="Carpenter M.L."/>
            <person name="Signorovitch A.Y."/>
            <person name="Moreno M.A."/>
            <person name="Kamm K."/>
            <person name="Grimwood J."/>
            <person name="Schmutz J."/>
            <person name="Shapiro H."/>
            <person name="Grigoriev I.V."/>
            <person name="Buss L.W."/>
            <person name="Schierwater B."/>
            <person name="Dellaporta S.L."/>
            <person name="Rokhsar D.S."/>
        </authorList>
    </citation>
    <scope>NUCLEOTIDE SEQUENCE [LARGE SCALE GENOMIC DNA]</scope>
    <source>
        <strain evidence="13 14">Grell-BS-1999</strain>
    </source>
</reference>
<dbReference type="GO" id="GO:0006281">
    <property type="term" value="P:DNA repair"/>
    <property type="evidence" value="ECO:0007669"/>
    <property type="project" value="UniProtKB-KW"/>
</dbReference>
<keyword evidence="9" id="KW-0233">DNA recombination</keyword>
<comment type="cofactor">
    <cofactor evidence="1">
        <name>Mg(2+)</name>
        <dbReference type="ChEBI" id="CHEBI:18420"/>
    </cofactor>
</comment>